<feature type="transmembrane region" description="Helical" evidence="1">
    <location>
        <begin position="107"/>
        <end position="130"/>
    </location>
</feature>
<keyword evidence="1" id="KW-0472">Membrane</keyword>
<reference evidence="2" key="1">
    <citation type="submission" date="2018-06" db="EMBL/GenBank/DDBJ databases">
        <authorList>
            <person name="Zhirakovskaya E."/>
        </authorList>
    </citation>
    <scope>NUCLEOTIDE SEQUENCE</scope>
</reference>
<sequence length="131" mass="14584">MSNIVDDLLQDVEQLEASTLAIDSDIQHLAQQKKTLNDNTQAINNKLLLDTAKTTQEAAKQSQLAATTSIKLAEQLKGRNSELEEISNNWRQAVRNTLREQQTAKKYFAIMMATTLAVSLISLSSIGYLVY</sequence>
<name>A0A3B0W4X0_9ZZZZ</name>
<feature type="non-terminal residue" evidence="2">
    <location>
        <position position="131"/>
    </location>
</feature>
<gene>
    <name evidence="2" type="ORF">MNBD_GAMMA04-188</name>
</gene>
<accession>A0A3B0W4X0</accession>
<proteinExistence type="predicted"/>
<organism evidence="2">
    <name type="scientific">hydrothermal vent metagenome</name>
    <dbReference type="NCBI Taxonomy" id="652676"/>
    <lineage>
        <taxon>unclassified sequences</taxon>
        <taxon>metagenomes</taxon>
        <taxon>ecological metagenomes</taxon>
    </lineage>
</organism>
<keyword evidence="1" id="KW-0812">Transmembrane</keyword>
<keyword evidence="1" id="KW-1133">Transmembrane helix</keyword>
<evidence type="ECO:0000256" key="1">
    <source>
        <dbReference type="SAM" id="Phobius"/>
    </source>
</evidence>
<protein>
    <submittedName>
        <fullName evidence="2">Uncharacterized protein</fullName>
    </submittedName>
</protein>
<dbReference type="EMBL" id="UOFB01000034">
    <property type="protein sequence ID" value="VAW44339.1"/>
    <property type="molecule type" value="Genomic_DNA"/>
</dbReference>
<evidence type="ECO:0000313" key="2">
    <source>
        <dbReference type="EMBL" id="VAW44339.1"/>
    </source>
</evidence>
<dbReference type="AlphaFoldDB" id="A0A3B0W4X0"/>